<reference evidence="4 5" key="1">
    <citation type="submission" date="2018-04" db="EMBL/GenBank/DDBJ databases">
        <authorList>
            <person name="Zhang X."/>
            <person name="Yuan J."/>
            <person name="Li F."/>
            <person name="Xiang J."/>
        </authorList>
    </citation>
    <scope>NUCLEOTIDE SEQUENCE [LARGE SCALE GENOMIC DNA]</scope>
    <source>
        <tissue evidence="4">Muscle</tissue>
    </source>
</reference>
<dbReference type="Gene3D" id="4.10.60.10">
    <property type="entry name" value="Zinc finger, CCHC-type"/>
    <property type="match status" value="1"/>
</dbReference>
<dbReference type="InterPro" id="IPR001878">
    <property type="entry name" value="Znf_CCHC"/>
</dbReference>
<accession>A0A423SKK0</accession>
<dbReference type="Pfam" id="PF14893">
    <property type="entry name" value="PNMA"/>
    <property type="match status" value="1"/>
</dbReference>
<feature type="compositionally biased region" description="Pro residues" evidence="2">
    <location>
        <begin position="80"/>
        <end position="92"/>
    </location>
</feature>
<reference evidence="4 5" key="2">
    <citation type="submission" date="2019-01" db="EMBL/GenBank/DDBJ databases">
        <title>The decoding of complex shrimp genome reveals the adaptation for benthos swimmer, frequently molting mechanism and breeding impact on genome.</title>
        <authorList>
            <person name="Sun Y."/>
            <person name="Gao Y."/>
            <person name="Yu Y."/>
        </authorList>
    </citation>
    <scope>NUCLEOTIDE SEQUENCE [LARGE SCALE GENOMIC DNA]</scope>
    <source>
        <tissue evidence="4">Muscle</tissue>
    </source>
</reference>
<gene>
    <name evidence="4" type="ORF">C7M84_017327</name>
</gene>
<dbReference type="AlphaFoldDB" id="A0A423SKK0"/>
<dbReference type="GO" id="GO:0003676">
    <property type="term" value="F:nucleic acid binding"/>
    <property type="evidence" value="ECO:0007669"/>
    <property type="project" value="InterPro"/>
</dbReference>
<dbReference type="PANTHER" id="PTHR45823:SF1">
    <property type="entry name" value="T-SNARE COILED-COIL HOMOLOGY DOMAIN-CONTAINING PROTEIN"/>
    <property type="match status" value="1"/>
</dbReference>
<protein>
    <submittedName>
        <fullName evidence="4">Putative nitric oxide synthase-like</fullName>
    </submittedName>
</protein>
<dbReference type="Proteomes" id="UP000283509">
    <property type="component" value="Unassembled WGS sequence"/>
</dbReference>
<dbReference type="OrthoDB" id="6382106at2759"/>
<evidence type="ECO:0000256" key="1">
    <source>
        <dbReference type="PROSITE-ProRule" id="PRU00047"/>
    </source>
</evidence>
<keyword evidence="1" id="KW-0479">Metal-binding</keyword>
<dbReference type="PROSITE" id="PS50158">
    <property type="entry name" value="ZF_CCHC"/>
    <property type="match status" value="1"/>
</dbReference>
<feature type="domain" description="CCHC-type" evidence="3">
    <location>
        <begin position="319"/>
        <end position="334"/>
    </location>
</feature>
<dbReference type="SMART" id="SM00343">
    <property type="entry name" value="ZnF_C2HC"/>
    <property type="match status" value="2"/>
</dbReference>
<organism evidence="4 5">
    <name type="scientific">Penaeus vannamei</name>
    <name type="common">Whiteleg shrimp</name>
    <name type="synonym">Litopenaeus vannamei</name>
    <dbReference type="NCBI Taxonomy" id="6689"/>
    <lineage>
        <taxon>Eukaryota</taxon>
        <taxon>Metazoa</taxon>
        <taxon>Ecdysozoa</taxon>
        <taxon>Arthropoda</taxon>
        <taxon>Crustacea</taxon>
        <taxon>Multicrustacea</taxon>
        <taxon>Malacostraca</taxon>
        <taxon>Eumalacostraca</taxon>
        <taxon>Eucarida</taxon>
        <taxon>Decapoda</taxon>
        <taxon>Dendrobranchiata</taxon>
        <taxon>Penaeoidea</taxon>
        <taxon>Penaeidae</taxon>
        <taxon>Penaeus</taxon>
    </lineage>
</organism>
<dbReference type="SUPFAM" id="SSF57756">
    <property type="entry name" value="Retrovirus zinc finger-like domains"/>
    <property type="match status" value="1"/>
</dbReference>
<proteinExistence type="predicted"/>
<dbReference type="GO" id="GO:0008270">
    <property type="term" value="F:zinc ion binding"/>
    <property type="evidence" value="ECO:0007669"/>
    <property type="project" value="UniProtKB-KW"/>
</dbReference>
<comment type="caution">
    <text evidence="4">The sequence shown here is derived from an EMBL/GenBank/DDBJ whole genome shotgun (WGS) entry which is preliminary data.</text>
</comment>
<feature type="region of interest" description="Disordered" evidence="2">
    <location>
        <begin position="1"/>
        <end position="20"/>
    </location>
</feature>
<feature type="region of interest" description="Disordered" evidence="2">
    <location>
        <begin position="75"/>
        <end position="99"/>
    </location>
</feature>
<evidence type="ECO:0000313" key="5">
    <source>
        <dbReference type="Proteomes" id="UP000283509"/>
    </source>
</evidence>
<keyword evidence="1" id="KW-0862">Zinc</keyword>
<dbReference type="InterPro" id="IPR036875">
    <property type="entry name" value="Znf_CCHC_sf"/>
</dbReference>
<keyword evidence="5" id="KW-1185">Reference proteome</keyword>
<evidence type="ECO:0000259" key="3">
    <source>
        <dbReference type="PROSITE" id="PS50158"/>
    </source>
</evidence>
<evidence type="ECO:0000313" key="4">
    <source>
        <dbReference type="EMBL" id="ROT64722.1"/>
    </source>
</evidence>
<evidence type="ECO:0000256" key="2">
    <source>
        <dbReference type="SAM" id="MobiDB-lite"/>
    </source>
</evidence>
<sequence>MSKIPEPGSESGAVGEAQVILVGNGGEERAAEAGKQAPPGVMDLFRKVMSKLDKTGEDMNRLSEAMRKNHEELSYLSPDLTPPLSPSAPASPVPQCLQASPRDCQRWRKPSEFDGKVAWEAYLAQFELLAGAQGWDDHEKALQLVSGLRGAALEVLAHLTSQQRTVYSHVVGALQRRFGHHHQAEVYRARLKARVRAKGESLPQLAQELETLVRHAYPAAAEDMVTVLTRDYFVDALQDRELQLYIKQVHPEGVQVALARALELEAFLCTSVLGAAVEVPRKFYPNREFRARRTQVGESPVEQCGATQRVSLTGFQGICWRCGKKGHRWSDCPRGRRTRSPERKPISAFQPYCGSCGPYGHFSVACTASKDMQVGNEEGLDAGANSQPTLIGSYTV</sequence>
<dbReference type="EMBL" id="QCYY01003200">
    <property type="protein sequence ID" value="ROT64722.1"/>
    <property type="molecule type" value="Genomic_DNA"/>
</dbReference>
<keyword evidence="1" id="KW-0863">Zinc-finger</keyword>
<dbReference type="PANTHER" id="PTHR45823">
    <property type="entry name" value="T-SNARE COILED-COIL HOMOLOGY DOMAIN-CONTAINING PROTEIN"/>
    <property type="match status" value="1"/>
</dbReference>
<name>A0A423SKK0_PENVA</name>
<dbReference type="InterPro" id="IPR048270">
    <property type="entry name" value="PNMA_C"/>
</dbReference>